<organism evidence="4 5">
    <name type="scientific">Pedococcus cremeus</name>
    <dbReference type="NCBI Taxonomy" id="587636"/>
    <lineage>
        <taxon>Bacteria</taxon>
        <taxon>Bacillati</taxon>
        <taxon>Actinomycetota</taxon>
        <taxon>Actinomycetes</taxon>
        <taxon>Micrococcales</taxon>
        <taxon>Intrasporangiaceae</taxon>
        <taxon>Pedococcus</taxon>
    </lineage>
</organism>
<feature type="domain" description="HTH luxR-type" evidence="3">
    <location>
        <begin position="844"/>
        <end position="909"/>
    </location>
</feature>
<keyword evidence="1" id="KW-0547">Nucleotide-binding</keyword>
<dbReference type="InterPro" id="IPR000792">
    <property type="entry name" value="Tscrpt_reg_LuxR_C"/>
</dbReference>
<dbReference type="InterPro" id="IPR036388">
    <property type="entry name" value="WH-like_DNA-bd_sf"/>
</dbReference>
<dbReference type="SUPFAM" id="SSF52540">
    <property type="entry name" value="P-loop containing nucleoside triphosphate hydrolases"/>
    <property type="match status" value="1"/>
</dbReference>
<evidence type="ECO:0000259" key="3">
    <source>
        <dbReference type="PROSITE" id="PS50043"/>
    </source>
</evidence>
<dbReference type="PANTHER" id="PTHR16305:SF35">
    <property type="entry name" value="TRANSCRIPTIONAL ACTIVATOR DOMAIN"/>
    <property type="match status" value="1"/>
</dbReference>
<dbReference type="PROSITE" id="PS00622">
    <property type="entry name" value="HTH_LUXR_1"/>
    <property type="match status" value="1"/>
</dbReference>
<evidence type="ECO:0000313" key="4">
    <source>
        <dbReference type="EMBL" id="SER60640.1"/>
    </source>
</evidence>
<keyword evidence="2" id="KW-0067">ATP-binding</keyword>
<dbReference type="Gene3D" id="3.40.50.300">
    <property type="entry name" value="P-loop containing nucleotide triphosphate hydrolases"/>
    <property type="match status" value="1"/>
</dbReference>
<accession>A0A1H9QJM8</accession>
<name>A0A1H9QJM8_9MICO</name>
<reference evidence="5" key="1">
    <citation type="submission" date="2016-10" db="EMBL/GenBank/DDBJ databases">
        <authorList>
            <person name="Varghese N."/>
            <person name="Submissions S."/>
        </authorList>
    </citation>
    <scope>NUCLEOTIDE SEQUENCE [LARGE SCALE GENOMIC DNA]</scope>
    <source>
        <strain evidence="5">CGMCC 1.6963</strain>
    </source>
</reference>
<dbReference type="PROSITE" id="PS50043">
    <property type="entry name" value="HTH_LUXR_2"/>
    <property type="match status" value="1"/>
</dbReference>
<dbReference type="Pfam" id="PF00196">
    <property type="entry name" value="GerE"/>
    <property type="match status" value="1"/>
</dbReference>
<evidence type="ECO:0000256" key="1">
    <source>
        <dbReference type="ARBA" id="ARBA00022741"/>
    </source>
</evidence>
<gene>
    <name evidence="4" type="ORF">SAMN05216199_0652</name>
</gene>
<dbReference type="STRING" id="587636.SAMN05216199_0652"/>
<keyword evidence="5" id="KW-1185">Reference proteome</keyword>
<dbReference type="SUPFAM" id="SSF46894">
    <property type="entry name" value="C-terminal effector domain of the bipartite response regulators"/>
    <property type="match status" value="1"/>
</dbReference>
<dbReference type="InterPro" id="IPR041664">
    <property type="entry name" value="AAA_16"/>
</dbReference>
<sequence length="910" mass="97363">MGRTEEVAAIDAFLAQASQDGAALVVTGEAGMGKSTLLQAAAIQATERWGAHVRRVSGAQFEQQLSYSGLHQLLLADATDPAAELMTLPDAHRGALEAALGLRVGAAPDRLLLTSATLALLRRLSADAPVLLVIDDLHWLDRASAGALSLVARRLAGSRVGMLLAQRSGTETFFDRAAVPELRLAPLDDDAAMDLVRVLHPGLHPSVRHRIVSEAGGNPLALSELRRGITAAQGSGADALPATLVLSDRLRGIFAARVSALPSPTRRLLLLAALDDGAQAGTALMRVIAASDVDLEPAESSGLVSVDRRHHRVVFAHPLTRAAVVDLASPPERRAAHRRLAQLAEDADVQALHLAEAALGPDETVASTLVGVAERALDRGDGVRAVSLLLRAHELSVRPQDRAERLADAAFIGAHVTGALTGAGTLLERRRAEHPDVARTLQSATAAAAHLLNQDGDIDTAHAILVGALDTTPPNETHRRGVEDAIVTLMTVCSFGGRVELWAAFDDAVRRFEPLLSEPVRIAATTFADPVRSTPEQLRRLHDLVEALDGRSSPIRVVELAQARWYVGDVPRAPLEHVVDGASTGGTVALGAQALVMLAVDAFFSGSWDEAGALADRAVATCEEHGYALLLWGARLPGMLLAAARADTAYLDVAHARMRQWALPRNALAVRTFTAYADGLAALSQARYRDAFEAYRSISEPGTFPPHEQVTTWMVMDLVEAAVHSGDLDAARAHVDAAARARIPELSARSRFLWLAAAALAADDAGYKNRFEELVEDPSSAQWPFALARLELAYGERLRRDRAMRRARPHLERARQRFTALAATPWSERADAMLRATGPTRRVGAGRAQELTAQELEIARLAASGLSNRQIGEQLFLSPRTVGAHLYRVFPKLGITSRAALRDALTARGH</sequence>
<dbReference type="GO" id="GO:0003677">
    <property type="term" value="F:DNA binding"/>
    <property type="evidence" value="ECO:0007669"/>
    <property type="project" value="InterPro"/>
</dbReference>
<dbReference type="Pfam" id="PF13191">
    <property type="entry name" value="AAA_16"/>
    <property type="match status" value="1"/>
</dbReference>
<evidence type="ECO:0000313" key="5">
    <source>
        <dbReference type="Proteomes" id="UP000199019"/>
    </source>
</evidence>
<dbReference type="EMBL" id="FOHB01000001">
    <property type="protein sequence ID" value="SER60640.1"/>
    <property type="molecule type" value="Genomic_DNA"/>
</dbReference>
<dbReference type="PRINTS" id="PR00038">
    <property type="entry name" value="HTHLUXR"/>
</dbReference>
<dbReference type="CDD" id="cd06170">
    <property type="entry name" value="LuxR_C_like"/>
    <property type="match status" value="1"/>
</dbReference>
<dbReference type="PANTHER" id="PTHR16305">
    <property type="entry name" value="TESTICULAR SOLUBLE ADENYLYL CYCLASE"/>
    <property type="match status" value="1"/>
</dbReference>
<evidence type="ECO:0000256" key="2">
    <source>
        <dbReference type="ARBA" id="ARBA00022840"/>
    </source>
</evidence>
<proteinExistence type="predicted"/>
<dbReference type="GO" id="GO:0005737">
    <property type="term" value="C:cytoplasm"/>
    <property type="evidence" value="ECO:0007669"/>
    <property type="project" value="TreeGrafter"/>
</dbReference>
<dbReference type="Gene3D" id="1.10.10.10">
    <property type="entry name" value="Winged helix-like DNA-binding domain superfamily/Winged helix DNA-binding domain"/>
    <property type="match status" value="1"/>
</dbReference>
<dbReference type="AlphaFoldDB" id="A0A1H9QJM8"/>
<protein>
    <submittedName>
        <fullName evidence="4">Regulatory protein, luxR family</fullName>
    </submittedName>
</protein>
<dbReference type="InterPro" id="IPR016032">
    <property type="entry name" value="Sig_transdc_resp-reg_C-effctor"/>
</dbReference>
<dbReference type="Proteomes" id="UP000199019">
    <property type="component" value="Unassembled WGS sequence"/>
</dbReference>
<dbReference type="GO" id="GO:0004016">
    <property type="term" value="F:adenylate cyclase activity"/>
    <property type="evidence" value="ECO:0007669"/>
    <property type="project" value="TreeGrafter"/>
</dbReference>
<dbReference type="GO" id="GO:0006355">
    <property type="term" value="P:regulation of DNA-templated transcription"/>
    <property type="evidence" value="ECO:0007669"/>
    <property type="project" value="InterPro"/>
</dbReference>
<dbReference type="GO" id="GO:0005524">
    <property type="term" value="F:ATP binding"/>
    <property type="evidence" value="ECO:0007669"/>
    <property type="project" value="UniProtKB-KW"/>
</dbReference>
<dbReference type="InterPro" id="IPR027417">
    <property type="entry name" value="P-loop_NTPase"/>
</dbReference>
<dbReference type="SMART" id="SM00421">
    <property type="entry name" value="HTH_LUXR"/>
    <property type="match status" value="1"/>
</dbReference>